<dbReference type="GO" id="GO:0006419">
    <property type="term" value="P:alanyl-tRNA aminoacylation"/>
    <property type="evidence" value="ECO:0007669"/>
    <property type="project" value="InterPro"/>
</dbReference>
<evidence type="ECO:0000313" key="10">
    <source>
        <dbReference type="Proteomes" id="UP000001307"/>
    </source>
</evidence>
<sequence length="544" mass="60859">MAWRCQIEPYLKTLQNVNVKHCSAGSYKFKNKKIECFKILLTETIFFPEGGGQPGDNGKITWGDDSSSVFYTVREGENAVHLCDKQVPEGTEVSLEVDWDSRFDNMSQHSGQHLISAIFEQPEFNASTISWNLGDDKSFIELSRPVTDEEVQRVENMCNEAIRKRTRVSVELLTSKEDLRKGCKDLPKDFAGPIRVVNIDGIDQNMCCGTHVESLSDLQAIKLLHQEKKKGKGIVWFVCGQRVLKTLADSWNVSREACKKMSCKEEEIPERIENLQVSNRGALKATKNLVSELGSTLAEALQTKFKIEKPESTVLPDCKKDNEQLKNSLRDITLDGKVLKLHRPDLGPEFLAPFADNLAQLVEKEGKIIFLSCGRENVGNIYVIGDEEIIKASGKQVLEIMDGKGFVKGGRIQGKSSIVFRRFFHTAMSKKLDAVPTVKIDDIGVYKYIQIKCSDPSSNISKIIIRGCEQADYHADVLDIEQPGLEALGLKVRCIGGGRIRKTAKECTVYGYSIGFGRPDHSIAAQAIQEAFPELQVDWNDEGY</sequence>
<dbReference type="Gene3D" id="3.30.980.10">
    <property type="entry name" value="Threonyl-trna Synthetase, Chain A, domain 2"/>
    <property type="match status" value="1"/>
</dbReference>
<dbReference type="SUPFAM" id="SSF55186">
    <property type="entry name" value="ThrRS/AlaRS common domain"/>
    <property type="match status" value="1"/>
</dbReference>
<evidence type="ECO:0000256" key="1">
    <source>
        <dbReference type="ARBA" id="ARBA00001947"/>
    </source>
</evidence>
<dbReference type="GO" id="GO:0002196">
    <property type="term" value="F:Ser-tRNA(Ala) deacylase activity"/>
    <property type="evidence" value="ECO:0007669"/>
    <property type="project" value="TreeGrafter"/>
</dbReference>
<dbReference type="SUPFAM" id="SSF143724">
    <property type="entry name" value="PHP14-like"/>
    <property type="match status" value="1"/>
</dbReference>
<dbReference type="GO" id="GO:0046872">
    <property type="term" value="F:metal ion binding"/>
    <property type="evidence" value="ECO:0007669"/>
    <property type="project" value="UniProtKB-KW"/>
</dbReference>
<protein>
    <recommendedName>
        <fullName evidence="8">Threonyl/alanyl tRNA synthetase SAD domain-containing protein</fullName>
    </recommendedName>
</protein>
<comment type="similarity">
    <text evidence="2">Belongs to the class-II aminoacyl-tRNA synthetase family. Alax-L subfamily.</text>
</comment>
<dbReference type="FunCoup" id="E4XFS8">
    <property type="interactions" value="97"/>
</dbReference>
<accession>E4XFS8</accession>
<reference evidence="9" key="1">
    <citation type="journal article" date="2010" name="Science">
        <title>Plasticity of animal genome architecture unmasked by rapid evolution of a pelagic tunicate.</title>
        <authorList>
            <person name="Denoeud F."/>
            <person name="Henriet S."/>
            <person name="Mungpakdee S."/>
            <person name="Aury J.M."/>
            <person name="Da Silva C."/>
            <person name="Brinkmann H."/>
            <person name="Mikhaleva J."/>
            <person name="Olsen L.C."/>
            <person name="Jubin C."/>
            <person name="Canestro C."/>
            <person name="Bouquet J.M."/>
            <person name="Danks G."/>
            <person name="Poulain J."/>
            <person name="Campsteijn C."/>
            <person name="Adamski M."/>
            <person name="Cross I."/>
            <person name="Yadetie F."/>
            <person name="Muffato M."/>
            <person name="Louis A."/>
            <person name="Butcher S."/>
            <person name="Tsagkogeorga G."/>
            <person name="Konrad A."/>
            <person name="Singh S."/>
            <person name="Jensen M.F."/>
            <person name="Cong E.H."/>
            <person name="Eikeseth-Otteraa H."/>
            <person name="Noel B."/>
            <person name="Anthouard V."/>
            <person name="Porcel B.M."/>
            <person name="Kachouri-Lafond R."/>
            <person name="Nishino A."/>
            <person name="Ugolini M."/>
            <person name="Chourrout P."/>
            <person name="Nishida H."/>
            <person name="Aasland R."/>
            <person name="Huzurbazar S."/>
            <person name="Westhof E."/>
            <person name="Delsuc F."/>
            <person name="Lehrach H."/>
            <person name="Reinhardt R."/>
            <person name="Weissenbach J."/>
            <person name="Roy S.W."/>
            <person name="Artiguenave F."/>
            <person name="Postlethwait J.H."/>
            <person name="Manak J.R."/>
            <person name="Thompson E.M."/>
            <person name="Jaillon O."/>
            <person name="Du Pasquier L."/>
            <person name="Boudinot P."/>
            <person name="Liberles D.A."/>
            <person name="Volff J.N."/>
            <person name="Philippe H."/>
            <person name="Lenhard B."/>
            <person name="Roest Crollius H."/>
            <person name="Wincker P."/>
            <person name="Chourrout D."/>
        </authorList>
    </citation>
    <scope>NUCLEOTIDE SEQUENCE [LARGE SCALE GENOMIC DNA]</scope>
</reference>
<dbReference type="InterPro" id="IPR007702">
    <property type="entry name" value="Janus"/>
</dbReference>
<dbReference type="Pfam" id="PF07973">
    <property type="entry name" value="tRNA_SAD"/>
    <property type="match status" value="1"/>
</dbReference>
<organism evidence="9">
    <name type="scientific">Oikopleura dioica</name>
    <name type="common">Tunicate</name>
    <dbReference type="NCBI Taxonomy" id="34765"/>
    <lineage>
        <taxon>Eukaryota</taxon>
        <taxon>Metazoa</taxon>
        <taxon>Chordata</taxon>
        <taxon>Tunicata</taxon>
        <taxon>Appendicularia</taxon>
        <taxon>Copelata</taxon>
        <taxon>Oikopleuridae</taxon>
        <taxon>Oikopleura</taxon>
    </lineage>
</organism>
<dbReference type="SMART" id="SM00863">
    <property type="entry name" value="tRNA_SAD"/>
    <property type="match status" value="1"/>
</dbReference>
<evidence type="ECO:0000256" key="4">
    <source>
        <dbReference type="ARBA" id="ARBA00022723"/>
    </source>
</evidence>
<feature type="domain" description="Threonyl/alanyl tRNA synthetase SAD" evidence="8">
    <location>
        <begin position="194"/>
        <end position="235"/>
    </location>
</feature>
<dbReference type="Proteomes" id="UP000001307">
    <property type="component" value="Unassembled WGS sequence"/>
</dbReference>
<dbReference type="Pfam" id="PF05005">
    <property type="entry name" value="Ocnus"/>
    <property type="match status" value="1"/>
</dbReference>
<keyword evidence="5" id="KW-0862">Zinc</keyword>
<evidence type="ECO:0000256" key="3">
    <source>
        <dbReference type="ARBA" id="ARBA00010971"/>
    </source>
</evidence>
<dbReference type="EMBL" id="FN653046">
    <property type="protein sequence ID" value="CBY24467.1"/>
    <property type="molecule type" value="Genomic_DNA"/>
</dbReference>
<evidence type="ECO:0000256" key="5">
    <source>
        <dbReference type="ARBA" id="ARBA00022833"/>
    </source>
</evidence>
<dbReference type="InterPro" id="IPR051335">
    <property type="entry name" value="Alanyl-tRNA_Editing_Enzymes"/>
</dbReference>
<dbReference type="PANTHER" id="PTHR43462">
    <property type="entry name" value="ALANYL-TRNA EDITING PROTEIN"/>
    <property type="match status" value="1"/>
</dbReference>
<dbReference type="Gene3D" id="2.40.30.130">
    <property type="match status" value="1"/>
</dbReference>
<evidence type="ECO:0000259" key="8">
    <source>
        <dbReference type="SMART" id="SM00863"/>
    </source>
</evidence>
<feature type="binding site" evidence="7">
    <location>
        <position position="447"/>
    </location>
    <ligand>
        <name>substrate</name>
    </ligand>
</feature>
<proteinExistence type="inferred from homology"/>
<dbReference type="InterPro" id="IPR038596">
    <property type="entry name" value="Janus_sf"/>
</dbReference>
<evidence type="ECO:0000256" key="2">
    <source>
        <dbReference type="ARBA" id="ARBA00008429"/>
    </source>
</evidence>
<gene>
    <name evidence="9" type="ORF">GSOID_T00010331001</name>
</gene>
<dbReference type="Gene3D" id="3.50.20.20">
    <property type="entry name" value="Janus/Ocnus"/>
    <property type="match status" value="1"/>
</dbReference>
<dbReference type="InterPro" id="IPR009000">
    <property type="entry name" value="Transl_B-barrel_sf"/>
</dbReference>
<keyword evidence="10" id="KW-1185">Reference proteome</keyword>
<dbReference type="GO" id="GO:0005524">
    <property type="term" value="F:ATP binding"/>
    <property type="evidence" value="ECO:0007669"/>
    <property type="project" value="InterPro"/>
</dbReference>
<dbReference type="PANTHER" id="PTHR43462:SF1">
    <property type="entry name" value="ALANYL-TRNA EDITING PROTEIN AARSD1"/>
    <property type="match status" value="1"/>
</dbReference>
<dbReference type="GO" id="GO:0004813">
    <property type="term" value="F:alanine-tRNA ligase activity"/>
    <property type="evidence" value="ECO:0007669"/>
    <property type="project" value="InterPro"/>
</dbReference>
<evidence type="ECO:0000256" key="7">
    <source>
        <dbReference type="PIRSR" id="PIRSR607702-2"/>
    </source>
</evidence>
<dbReference type="Pfam" id="PF01411">
    <property type="entry name" value="tRNA-synt_2c"/>
    <property type="match status" value="1"/>
</dbReference>
<name>E4XFS8_OIKDI</name>
<dbReference type="SUPFAM" id="SSF50447">
    <property type="entry name" value="Translation proteins"/>
    <property type="match status" value="1"/>
</dbReference>
<dbReference type="OrthoDB" id="288942at2759"/>
<feature type="active site" description="Proton acceptor" evidence="6">
    <location>
        <position position="474"/>
    </location>
</feature>
<evidence type="ECO:0000256" key="6">
    <source>
        <dbReference type="PIRSR" id="PIRSR607702-1"/>
    </source>
</evidence>
<comment type="similarity">
    <text evidence="3">Belongs to the janus family.</text>
</comment>
<dbReference type="InterPro" id="IPR012947">
    <property type="entry name" value="tRNA_SAD"/>
</dbReference>
<keyword evidence="4" id="KW-0479">Metal-binding</keyword>
<comment type="cofactor">
    <cofactor evidence="1">
        <name>Zn(2+)</name>
        <dbReference type="ChEBI" id="CHEBI:29105"/>
    </cofactor>
</comment>
<dbReference type="InterPro" id="IPR018164">
    <property type="entry name" value="Ala-tRNA-synth_IIc_N"/>
</dbReference>
<dbReference type="InParanoid" id="E4XFS8"/>
<dbReference type="AlphaFoldDB" id="E4XFS8"/>
<evidence type="ECO:0000313" key="9">
    <source>
        <dbReference type="EMBL" id="CBY24467.1"/>
    </source>
</evidence>
<dbReference type="InterPro" id="IPR018163">
    <property type="entry name" value="Thr/Ala-tRNA-synth_IIc_edit"/>
</dbReference>